<comment type="caution">
    <text evidence="2">The sequence shown here is derived from an EMBL/GenBank/DDBJ whole genome shotgun (WGS) entry which is preliminary data.</text>
</comment>
<dbReference type="Proteomes" id="UP000432015">
    <property type="component" value="Unassembled WGS sequence"/>
</dbReference>
<sequence length="457" mass="49437">MTAPIEPAPQDRYTTLSAPEQRAYRLLPLVPGPYLTPAAAGAALRTGPATTDRLLDALHQAALLDRLPGGEPEVRWRMPEDVAEHAASLPDPDGPDPDGPDGPLAVLARTVRSRLVRAARLDRVIAPGRRRYAPAFGAEADPRADVDSDIGAGDERRAVRRVQQILQELLADQAAASAAGLHHLAWQHGDVLWGFLRLTKPYAEWGRVCEIALDSAGRCGDPGALARIHLLAGLRARRAGDLAGALDHHQAAVRAARRAGDGLTEAACAEHHGATLIEMGEHDQALRILTEGWELYRVLPPHPRGKALLQRQLGIAHSLADQHDQADQHFAAAQQTFTGLGEPYLLARLSTNRAETALRVGAPDRALAHLNRAAEHLPHRTGSDAAYLEVLRATAEADAGDPDTARQTLDRARHLSEGLPERHPTIALGRQLADRLRVAPESQSSQDPADRNPRHRR</sequence>
<dbReference type="AlphaFoldDB" id="A0A7K1LBI2"/>
<evidence type="ECO:0000313" key="2">
    <source>
        <dbReference type="EMBL" id="MUN41673.1"/>
    </source>
</evidence>
<reference evidence="2 3" key="1">
    <citation type="submission" date="2019-11" db="EMBL/GenBank/DDBJ databases">
        <authorList>
            <person name="Cao P."/>
        </authorList>
    </citation>
    <scope>NUCLEOTIDE SEQUENCE [LARGE SCALE GENOMIC DNA]</scope>
    <source>
        <strain evidence="2 3">NEAU-AAG5</strain>
    </source>
</reference>
<evidence type="ECO:0008006" key="4">
    <source>
        <dbReference type="Google" id="ProtNLM"/>
    </source>
</evidence>
<name>A0A7K1LBI2_9ACTN</name>
<feature type="compositionally biased region" description="Basic and acidic residues" evidence="1">
    <location>
        <begin position="448"/>
        <end position="457"/>
    </location>
</feature>
<dbReference type="EMBL" id="WOFH01000015">
    <property type="protein sequence ID" value="MUN41673.1"/>
    <property type="molecule type" value="Genomic_DNA"/>
</dbReference>
<dbReference type="RefSeq" id="WP_156220842.1">
    <property type="nucleotide sequence ID" value="NZ_WOFH01000015.1"/>
</dbReference>
<accession>A0A7K1LBI2</accession>
<feature type="region of interest" description="Disordered" evidence="1">
    <location>
        <begin position="434"/>
        <end position="457"/>
    </location>
</feature>
<dbReference type="InterPro" id="IPR011990">
    <property type="entry name" value="TPR-like_helical_dom_sf"/>
</dbReference>
<dbReference type="Gene3D" id="1.25.40.10">
    <property type="entry name" value="Tetratricopeptide repeat domain"/>
    <property type="match status" value="1"/>
</dbReference>
<dbReference type="SUPFAM" id="SSF48452">
    <property type="entry name" value="TPR-like"/>
    <property type="match status" value="1"/>
</dbReference>
<evidence type="ECO:0000256" key="1">
    <source>
        <dbReference type="SAM" id="MobiDB-lite"/>
    </source>
</evidence>
<evidence type="ECO:0000313" key="3">
    <source>
        <dbReference type="Proteomes" id="UP000432015"/>
    </source>
</evidence>
<organism evidence="2 3">
    <name type="scientific">Actinomadura litoris</name>
    <dbReference type="NCBI Taxonomy" id="2678616"/>
    <lineage>
        <taxon>Bacteria</taxon>
        <taxon>Bacillati</taxon>
        <taxon>Actinomycetota</taxon>
        <taxon>Actinomycetes</taxon>
        <taxon>Streptosporangiales</taxon>
        <taxon>Thermomonosporaceae</taxon>
        <taxon>Actinomadura</taxon>
    </lineage>
</organism>
<feature type="region of interest" description="Disordered" evidence="1">
    <location>
        <begin position="84"/>
        <end position="104"/>
    </location>
</feature>
<proteinExistence type="predicted"/>
<protein>
    <recommendedName>
        <fullName evidence="4">Tetratricopeptide repeat protein</fullName>
    </recommendedName>
</protein>
<keyword evidence="3" id="KW-1185">Reference proteome</keyword>
<gene>
    <name evidence="2" type="ORF">GNZ18_34550</name>
</gene>